<sequence>TANELKKTKHSNYGGWRLNIFLKGNGKLIAANNKIQLSPLEIHIYKSIHQPRNLAQ</sequence>
<accession>A0A9N9E230</accession>
<protein>
    <submittedName>
        <fullName evidence="1">1747_t:CDS:1</fullName>
    </submittedName>
</protein>
<comment type="caution">
    <text evidence="1">The sequence shown here is derived from an EMBL/GenBank/DDBJ whole genome shotgun (WGS) entry which is preliminary data.</text>
</comment>
<feature type="non-terminal residue" evidence="1">
    <location>
        <position position="56"/>
    </location>
</feature>
<evidence type="ECO:0000313" key="1">
    <source>
        <dbReference type="EMBL" id="CAG8657783.1"/>
    </source>
</evidence>
<dbReference type="Proteomes" id="UP000789570">
    <property type="component" value="Unassembled WGS sequence"/>
</dbReference>
<keyword evidence="2" id="KW-1185">Reference proteome</keyword>
<name>A0A9N9E230_9GLOM</name>
<evidence type="ECO:0000313" key="2">
    <source>
        <dbReference type="Proteomes" id="UP000789570"/>
    </source>
</evidence>
<gene>
    <name evidence="1" type="ORF">FCALED_LOCUS11394</name>
</gene>
<dbReference type="EMBL" id="CAJVPQ010004758">
    <property type="protein sequence ID" value="CAG8657783.1"/>
    <property type="molecule type" value="Genomic_DNA"/>
</dbReference>
<proteinExistence type="predicted"/>
<reference evidence="1" key="1">
    <citation type="submission" date="2021-06" db="EMBL/GenBank/DDBJ databases">
        <authorList>
            <person name="Kallberg Y."/>
            <person name="Tangrot J."/>
            <person name="Rosling A."/>
        </authorList>
    </citation>
    <scope>NUCLEOTIDE SEQUENCE</scope>
    <source>
        <strain evidence="1">UK204</strain>
    </source>
</reference>
<dbReference type="AlphaFoldDB" id="A0A9N9E230"/>
<organism evidence="1 2">
    <name type="scientific">Funneliformis caledonium</name>
    <dbReference type="NCBI Taxonomy" id="1117310"/>
    <lineage>
        <taxon>Eukaryota</taxon>
        <taxon>Fungi</taxon>
        <taxon>Fungi incertae sedis</taxon>
        <taxon>Mucoromycota</taxon>
        <taxon>Glomeromycotina</taxon>
        <taxon>Glomeromycetes</taxon>
        <taxon>Glomerales</taxon>
        <taxon>Glomeraceae</taxon>
        <taxon>Funneliformis</taxon>
    </lineage>
</organism>